<feature type="domain" description="IstB-like ATP-binding" evidence="1">
    <location>
        <begin position="30"/>
        <end position="237"/>
    </location>
</feature>
<dbReference type="GeneID" id="42309444"/>
<dbReference type="PANTHER" id="PTHR30050:SF4">
    <property type="entry name" value="ATP-BINDING PROTEIN RV3427C IN INSERTION SEQUENCE-RELATED"/>
    <property type="match status" value="1"/>
</dbReference>
<dbReference type="GO" id="GO:0005524">
    <property type="term" value="F:ATP binding"/>
    <property type="evidence" value="ECO:0007669"/>
    <property type="project" value="InterPro"/>
</dbReference>
<proteinExistence type="predicted"/>
<dbReference type="GO" id="GO:0006260">
    <property type="term" value="P:DNA replication"/>
    <property type="evidence" value="ECO:0007669"/>
    <property type="project" value="TreeGrafter"/>
</dbReference>
<evidence type="ECO:0000313" key="3">
    <source>
        <dbReference type="Proteomes" id="UP000182836"/>
    </source>
</evidence>
<dbReference type="RefSeq" id="WP_052812023.1">
    <property type="nucleotide sequence ID" value="NZ_BJOA01000363.1"/>
</dbReference>
<reference evidence="2 3" key="1">
    <citation type="submission" date="2016-10" db="EMBL/GenBank/DDBJ databases">
        <authorList>
            <person name="de Groot N.N."/>
        </authorList>
    </citation>
    <scope>NUCLEOTIDE SEQUENCE [LARGE SCALE GENOMIC DNA]</scope>
    <source>
        <strain evidence="2 3">DSM 2895</strain>
    </source>
</reference>
<accession>A0A1G8NSX4</accession>
<dbReference type="CDD" id="cd00009">
    <property type="entry name" value="AAA"/>
    <property type="match status" value="1"/>
</dbReference>
<dbReference type="Proteomes" id="UP000182836">
    <property type="component" value="Unassembled WGS sequence"/>
</dbReference>
<dbReference type="InterPro" id="IPR002611">
    <property type="entry name" value="IstB_ATP-bd"/>
</dbReference>
<organism evidence="2 3">
    <name type="scientific">Aneurinibacillus migulanus</name>
    <name type="common">Bacillus migulanus</name>
    <dbReference type="NCBI Taxonomy" id="47500"/>
    <lineage>
        <taxon>Bacteria</taxon>
        <taxon>Bacillati</taxon>
        <taxon>Bacillota</taxon>
        <taxon>Bacilli</taxon>
        <taxon>Bacillales</taxon>
        <taxon>Paenibacillaceae</taxon>
        <taxon>Aneurinibacillus group</taxon>
        <taxon>Aneurinibacillus</taxon>
    </lineage>
</organism>
<sequence length="247" mass="28562">MENIKDFLRKVNLPMHAVTGEALEAFRRQREEEDRAMVEKILRENEAARKAKPQRIFDKNSLIPPALKKATFDNYKPTTPELWEAKSVAIDYVTSFDLDDPRCLMMMGSCGVGKSHLAVSILKHLIKNGFTGIFITVPELLTKIKATYNRESNHTELELLEVIKTVDCLVLDDIGAEYGTSWALRKLFEVIDSRSGRHTIYTTNLNMKELKERFEARDISRMKQHAELLTMEGPDYRDTVLCRRERR</sequence>
<dbReference type="SUPFAM" id="SSF52540">
    <property type="entry name" value="P-loop containing nucleoside triphosphate hydrolases"/>
    <property type="match status" value="1"/>
</dbReference>
<evidence type="ECO:0000313" key="2">
    <source>
        <dbReference type="EMBL" id="SDI83292.1"/>
    </source>
</evidence>
<dbReference type="Pfam" id="PF01695">
    <property type="entry name" value="IstB_IS21"/>
    <property type="match status" value="1"/>
</dbReference>
<dbReference type="InterPro" id="IPR027417">
    <property type="entry name" value="P-loop_NTPase"/>
</dbReference>
<dbReference type="OrthoDB" id="2052561at2"/>
<dbReference type="PANTHER" id="PTHR30050">
    <property type="entry name" value="CHROMOSOMAL REPLICATION INITIATOR PROTEIN DNAA"/>
    <property type="match status" value="1"/>
</dbReference>
<name>A0A1G8NSX4_ANEMI</name>
<dbReference type="Gene3D" id="3.40.50.300">
    <property type="entry name" value="P-loop containing nucleotide triphosphate hydrolases"/>
    <property type="match status" value="1"/>
</dbReference>
<protein>
    <submittedName>
        <fullName evidence="2">DNA replication protein DnaC</fullName>
    </submittedName>
</protein>
<evidence type="ECO:0000259" key="1">
    <source>
        <dbReference type="Pfam" id="PF01695"/>
    </source>
</evidence>
<gene>
    <name evidence="2" type="ORF">SAMN04487909_108103</name>
</gene>
<dbReference type="AlphaFoldDB" id="A0A1G8NSX4"/>
<dbReference type="EMBL" id="FNED01000008">
    <property type="protein sequence ID" value="SDI83292.1"/>
    <property type="molecule type" value="Genomic_DNA"/>
</dbReference>